<feature type="binding site" evidence="9">
    <location>
        <position position="320"/>
    </location>
    <ligand>
        <name>substrate</name>
    </ligand>
</feature>
<dbReference type="InterPro" id="IPR028357">
    <property type="entry name" value="UDPglc_DH_bac"/>
</dbReference>
<dbReference type="UniPathway" id="UPA00038">
    <property type="reaction ID" value="UER00491"/>
</dbReference>
<evidence type="ECO:0000313" key="12">
    <source>
        <dbReference type="EMBL" id="PIY89387.1"/>
    </source>
</evidence>
<reference evidence="13" key="1">
    <citation type="submission" date="2017-09" db="EMBL/GenBank/DDBJ databases">
        <title>Depth-based differentiation of microbial function through sediment-hosted aquifers and enrichment of novel symbionts in the deep terrestrial subsurface.</title>
        <authorList>
            <person name="Probst A.J."/>
            <person name="Ladd B."/>
            <person name="Jarett J.K."/>
            <person name="Geller-Mcgrath D.E."/>
            <person name="Sieber C.M.K."/>
            <person name="Emerson J.B."/>
            <person name="Anantharaman K."/>
            <person name="Thomas B.C."/>
            <person name="Malmstrom R."/>
            <person name="Stieglmeier M."/>
            <person name="Klingl A."/>
            <person name="Woyke T."/>
            <person name="Ryan C.M."/>
            <person name="Banfield J.F."/>
        </authorList>
    </citation>
    <scope>NUCLEOTIDE SEQUENCE [LARGE SCALE GENOMIC DNA]</scope>
</reference>
<evidence type="ECO:0000256" key="8">
    <source>
        <dbReference type="PIRSR" id="PIRSR500134-1"/>
    </source>
</evidence>
<feature type="binding site" evidence="10">
    <location>
        <position position="263"/>
    </location>
    <ligand>
        <name>NAD(+)</name>
        <dbReference type="ChEBI" id="CHEBI:57540"/>
    </ligand>
</feature>
<evidence type="ECO:0000256" key="1">
    <source>
        <dbReference type="ARBA" id="ARBA00004701"/>
    </source>
</evidence>
<comment type="catalytic activity">
    <reaction evidence="6 7">
        <text>UDP-alpha-D-glucose + 2 NAD(+) + H2O = UDP-alpha-D-glucuronate + 2 NADH + 3 H(+)</text>
        <dbReference type="Rhea" id="RHEA:23596"/>
        <dbReference type="ChEBI" id="CHEBI:15377"/>
        <dbReference type="ChEBI" id="CHEBI:15378"/>
        <dbReference type="ChEBI" id="CHEBI:57540"/>
        <dbReference type="ChEBI" id="CHEBI:57945"/>
        <dbReference type="ChEBI" id="CHEBI:58052"/>
        <dbReference type="ChEBI" id="CHEBI:58885"/>
        <dbReference type="EC" id="1.1.1.22"/>
    </reaction>
</comment>
<feature type="domain" description="UDP-glucose/GDP-mannose dehydrogenase C-terminal" evidence="11">
    <location>
        <begin position="313"/>
        <end position="415"/>
    </location>
</feature>
<dbReference type="Gene3D" id="1.20.5.100">
    <property type="entry name" value="Cytochrome c1, transmembrane anchor, C-terminal"/>
    <property type="match status" value="1"/>
</dbReference>
<dbReference type="InterPro" id="IPR014026">
    <property type="entry name" value="UDP-Glc/GDP-Man_DH_dimer"/>
</dbReference>
<feature type="binding site" evidence="10">
    <location>
        <position position="327"/>
    </location>
    <ligand>
        <name>NAD(+)</name>
        <dbReference type="ChEBI" id="CHEBI:57540"/>
    </ligand>
</feature>
<feature type="binding site" evidence="9">
    <location>
        <position position="257"/>
    </location>
    <ligand>
        <name>substrate</name>
    </ligand>
</feature>
<dbReference type="Pfam" id="PF03721">
    <property type="entry name" value="UDPG_MGDP_dh_N"/>
    <property type="match status" value="1"/>
</dbReference>
<evidence type="ECO:0000256" key="2">
    <source>
        <dbReference type="ARBA" id="ARBA00006601"/>
    </source>
</evidence>
<evidence type="ECO:0000256" key="10">
    <source>
        <dbReference type="PIRSR" id="PIRSR500134-3"/>
    </source>
</evidence>
<dbReference type="SUPFAM" id="SSF51735">
    <property type="entry name" value="NAD(P)-binding Rossmann-fold domains"/>
    <property type="match status" value="1"/>
</dbReference>
<gene>
    <name evidence="12" type="ORF">COY73_01070</name>
</gene>
<protein>
    <recommendedName>
        <fullName evidence="3 7">UDP-glucose 6-dehydrogenase</fullName>
        <ecNumber evidence="3 7">1.1.1.22</ecNumber>
    </recommendedName>
</protein>
<dbReference type="GO" id="GO:0051287">
    <property type="term" value="F:NAD binding"/>
    <property type="evidence" value="ECO:0007669"/>
    <property type="project" value="InterPro"/>
</dbReference>
<comment type="pathway">
    <text evidence="1">Nucleotide-sugar biosynthesis; UDP-alpha-D-glucuronate biosynthesis; UDP-alpha-D-glucuronate from UDP-alpha-D-glucose: step 1/1.</text>
</comment>
<feature type="binding site" evidence="10">
    <location>
        <position position="35"/>
    </location>
    <ligand>
        <name>NAD(+)</name>
        <dbReference type="ChEBI" id="CHEBI:57540"/>
    </ligand>
</feature>
<keyword evidence="5 7" id="KW-0520">NAD</keyword>
<feature type="binding site" evidence="9">
    <location>
        <position position="204"/>
    </location>
    <ligand>
        <name>substrate</name>
    </ligand>
</feature>
<dbReference type="Proteomes" id="UP000230767">
    <property type="component" value="Unassembled WGS sequence"/>
</dbReference>
<dbReference type="Gene3D" id="3.40.50.720">
    <property type="entry name" value="NAD(P)-binding Rossmann-like Domain"/>
    <property type="match status" value="2"/>
</dbReference>
<comment type="similarity">
    <text evidence="2 7">Belongs to the UDP-glucose/GDP-mannose dehydrogenase family.</text>
</comment>
<feature type="binding site" evidence="10">
    <location>
        <position position="155"/>
    </location>
    <ligand>
        <name>NAD(+)</name>
        <dbReference type="ChEBI" id="CHEBI:57540"/>
    </ligand>
</feature>
<evidence type="ECO:0000313" key="13">
    <source>
        <dbReference type="Proteomes" id="UP000230767"/>
    </source>
</evidence>
<evidence type="ECO:0000256" key="6">
    <source>
        <dbReference type="ARBA" id="ARBA00047473"/>
    </source>
</evidence>
<dbReference type="EC" id="1.1.1.22" evidence="3 7"/>
<accession>A0A2M7R799</accession>
<evidence type="ECO:0000256" key="4">
    <source>
        <dbReference type="ARBA" id="ARBA00023002"/>
    </source>
</evidence>
<organism evidence="12 13">
    <name type="scientific">Candidatus Nealsonbacteria bacterium CG_4_10_14_0_8_um_filter_37_14</name>
    <dbReference type="NCBI Taxonomy" id="1974684"/>
    <lineage>
        <taxon>Bacteria</taxon>
        <taxon>Candidatus Nealsoniibacteriota</taxon>
    </lineage>
</organism>
<dbReference type="PANTHER" id="PTHR43750:SF3">
    <property type="entry name" value="UDP-GLUCOSE 6-DEHYDROGENASE TUAD"/>
    <property type="match status" value="1"/>
</dbReference>
<dbReference type="EMBL" id="PFLW01000028">
    <property type="protein sequence ID" value="PIY89387.1"/>
    <property type="molecule type" value="Genomic_DNA"/>
</dbReference>
<dbReference type="InterPro" id="IPR036291">
    <property type="entry name" value="NAD(P)-bd_dom_sf"/>
</dbReference>
<dbReference type="InterPro" id="IPR036220">
    <property type="entry name" value="UDP-Glc/GDP-Man_DH_C_sf"/>
</dbReference>
<proteinExistence type="inferred from homology"/>
<dbReference type="InterPro" id="IPR014027">
    <property type="entry name" value="UDP-Glc/GDP-Man_DH_C"/>
</dbReference>
<keyword evidence="4 7" id="KW-0560">Oxidoreductase</keyword>
<dbReference type="Pfam" id="PF03720">
    <property type="entry name" value="UDPG_MGDP_dh_C"/>
    <property type="match status" value="1"/>
</dbReference>
<dbReference type="Pfam" id="PF00984">
    <property type="entry name" value="UDPG_MGDP_dh"/>
    <property type="match status" value="1"/>
</dbReference>
<dbReference type="SMART" id="SM00984">
    <property type="entry name" value="UDPG_MGDP_dh_C"/>
    <property type="match status" value="1"/>
</dbReference>
<evidence type="ECO:0000256" key="7">
    <source>
        <dbReference type="PIRNR" id="PIRNR000124"/>
    </source>
</evidence>
<feature type="active site" description="Nucleophile" evidence="8">
    <location>
        <position position="260"/>
    </location>
</feature>
<dbReference type="InterPro" id="IPR001732">
    <property type="entry name" value="UDP-Glc/GDP-Man_DH_N"/>
</dbReference>
<evidence type="ECO:0000256" key="9">
    <source>
        <dbReference type="PIRSR" id="PIRSR500134-2"/>
    </source>
</evidence>
<evidence type="ECO:0000256" key="3">
    <source>
        <dbReference type="ARBA" id="ARBA00012954"/>
    </source>
</evidence>
<dbReference type="NCBIfam" id="TIGR03026">
    <property type="entry name" value="NDP-sugDHase"/>
    <property type="match status" value="1"/>
</dbReference>
<sequence length="431" mass="48526">MNICVIGAGYVGLVSGTCLAEIGHNVICVDSNEEKIKKLQNNIMSIYEPGLKELVVKNKKAKRLFFTTKIKEGVENSDVIFIAVQTPSKKNGEPDLYYVETVAREVARSMNKYKVIVSKSTMPVKTGKKIKETIKSFRSKNIDFDVASNPEFLSEGSAVDDFLKPDRIIIGVENKKTERVMREIYKPIKAPIIVTTIENAELTKHVCNTFLATKISFINAISNICEKTGGDIEEIARAMGLDKRISPLFLRAGIGYGGSCFPKDVEAFIQIVAQSGYDFKLLKAVQEINQYQKEKFIHKIKDVLWNLRRKEIGVWGLAFKPNTDDIRNAPAIDIINALIKEGAMVKAYDPAATEKAKGVFKEKITYCSNPYDVVRNADALVILTEWDEFKNINLKKVKRLMKLPTIIDGRNIFDSEKIKKLGFNYYSIGRN</sequence>
<feature type="binding site" evidence="10">
    <location>
        <position position="121"/>
    </location>
    <ligand>
        <name>NAD(+)</name>
        <dbReference type="ChEBI" id="CHEBI:57540"/>
    </ligand>
</feature>
<evidence type="ECO:0000259" key="11">
    <source>
        <dbReference type="SMART" id="SM00984"/>
    </source>
</evidence>
<dbReference type="GO" id="GO:0000271">
    <property type="term" value="P:polysaccharide biosynthetic process"/>
    <property type="evidence" value="ECO:0007669"/>
    <property type="project" value="InterPro"/>
</dbReference>
<feature type="binding site" evidence="10">
    <location>
        <position position="30"/>
    </location>
    <ligand>
        <name>NAD(+)</name>
        <dbReference type="ChEBI" id="CHEBI:57540"/>
    </ligand>
</feature>
<dbReference type="InterPro" id="IPR008927">
    <property type="entry name" value="6-PGluconate_DH-like_C_sf"/>
</dbReference>
<evidence type="ECO:0000256" key="5">
    <source>
        <dbReference type="ARBA" id="ARBA00023027"/>
    </source>
</evidence>
<feature type="binding site" evidence="9">
    <location>
        <begin position="152"/>
        <end position="155"/>
    </location>
    <ligand>
        <name>substrate</name>
    </ligand>
</feature>
<name>A0A2M7R799_9BACT</name>
<dbReference type="GO" id="GO:0006065">
    <property type="term" value="P:UDP-glucuronate biosynthetic process"/>
    <property type="evidence" value="ECO:0007669"/>
    <property type="project" value="UniProtKB-UniPathway"/>
</dbReference>
<dbReference type="SUPFAM" id="SSF48179">
    <property type="entry name" value="6-phosphogluconate dehydrogenase C-terminal domain-like"/>
    <property type="match status" value="1"/>
</dbReference>
<dbReference type="InterPro" id="IPR017476">
    <property type="entry name" value="UDP-Glc/GDP-Man"/>
</dbReference>
<dbReference type="SUPFAM" id="SSF52413">
    <property type="entry name" value="UDP-glucose/GDP-mannose dehydrogenase C-terminal domain"/>
    <property type="match status" value="1"/>
</dbReference>
<feature type="binding site" evidence="9">
    <location>
        <begin position="249"/>
        <end position="253"/>
    </location>
    <ligand>
        <name>substrate</name>
    </ligand>
</feature>
<comment type="caution">
    <text evidence="12">The sequence shown here is derived from an EMBL/GenBank/DDBJ whole genome shotgun (WGS) entry which is preliminary data.</text>
</comment>
<dbReference type="GO" id="GO:0003979">
    <property type="term" value="F:UDP-glucose 6-dehydrogenase activity"/>
    <property type="evidence" value="ECO:0007669"/>
    <property type="project" value="UniProtKB-EC"/>
</dbReference>
<dbReference type="PIRSF" id="PIRSF500134">
    <property type="entry name" value="UDPglc_DH_bac"/>
    <property type="match status" value="1"/>
</dbReference>
<feature type="binding site" evidence="10">
    <location>
        <position position="86"/>
    </location>
    <ligand>
        <name>NAD(+)</name>
        <dbReference type="ChEBI" id="CHEBI:57540"/>
    </ligand>
</feature>
<dbReference type="PIRSF" id="PIRSF000124">
    <property type="entry name" value="UDPglc_GDPman_dh"/>
    <property type="match status" value="1"/>
</dbReference>
<dbReference type="AlphaFoldDB" id="A0A2M7R799"/>
<dbReference type="PANTHER" id="PTHR43750">
    <property type="entry name" value="UDP-GLUCOSE 6-DEHYDROGENASE TUAD"/>
    <property type="match status" value="1"/>
</dbReference>